<organism evidence="2 3">
    <name type="scientific">Vitrella brassicaformis (strain CCMP3155)</name>
    <dbReference type="NCBI Taxonomy" id="1169540"/>
    <lineage>
        <taxon>Eukaryota</taxon>
        <taxon>Sar</taxon>
        <taxon>Alveolata</taxon>
        <taxon>Colpodellida</taxon>
        <taxon>Vitrellaceae</taxon>
        <taxon>Vitrella</taxon>
    </lineage>
</organism>
<evidence type="ECO:0000313" key="2">
    <source>
        <dbReference type="EMBL" id="CEM14606.1"/>
    </source>
</evidence>
<dbReference type="InParanoid" id="A0A0G4FKW5"/>
<feature type="compositionally biased region" description="Low complexity" evidence="1">
    <location>
        <begin position="712"/>
        <end position="721"/>
    </location>
</feature>
<feature type="region of interest" description="Disordered" evidence="1">
    <location>
        <begin position="549"/>
        <end position="571"/>
    </location>
</feature>
<feature type="compositionally biased region" description="Basic residues" evidence="1">
    <location>
        <begin position="1032"/>
        <end position="1041"/>
    </location>
</feature>
<dbReference type="Proteomes" id="UP000041254">
    <property type="component" value="Unassembled WGS sequence"/>
</dbReference>
<accession>A0A0G4FKW5</accession>
<keyword evidence="3" id="KW-1185">Reference proteome</keyword>
<name>A0A0G4FKW5_VITBC</name>
<protein>
    <submittedName>
        <fullName evidence="2">Uncharacterized protein</fullName>
    </submittedName>
</protein>
<feature type="compositionally biased region" description="Basic and acidic residues" evidence="1">
    <location>
        <begin position="120"/>
        <end position="129"/>
    </location>
</feature>
<feature type="region of interest" description="Disordered" evidence="1">
    <location>
        <begin position="345"/>
        <end position="374"/>
    </location>
</feature>
<gene>
    <name evidence="2" type="ORF">Vbra_21409</name>
</gene>
<evidence type="ECO:0000256" key="1">
    <source>
        <dbReference type="SAM" id="MobiDB-lite"/>
    </source>
</evidence>
<feature type="region of interest" description="Disordered" evidence="1">
    <location>
        <begin position="735"/>
        <end position="758"/>
    </location>
</feature>
<feature type="region of interest" description="Disordered" evidence="1">
    <location>
        <begin position="699"/>
        <end position="721"/>
    </location>
</feature>
<reference evidence="2 3" key="1">
    <citation type="submission" date="2014-11" db="EMBL/GenBank/DDBJ databases">
        <authorList>
            <person name="Zhu J."/>
            <person name="Qi W."/>
            <person name="Song R."/>
        </authorList>
    </citation>
    <scope>NUCLEOTIDE SEQUENCE [LARGE SCALE GENOMIC DNA]</scope>
</reference>
<feature type="region of interest" description="Disordered" evidence="1">
    <location>
        <begin position="970"/>
        <end position="1058"/>
    </location>
</feature>
<feature type="region of interest" description="Disordered" evidence="1">
    <location>
        <begin position="1"/>
        <end position="20"/>
    </location>
</feature>
<evidence type="ECO:0000313" key="3">
    <source>
        <dbReference type="Proteomes" id="UP000041254"/>
    </source>
</evidence>
<feature type="compositionally biased region" description="Polar residues" evidence="1">
    <location>
        <begin position="1045"/>
        <end position="1058"/>
    </location>
</feature>
<feature type="region of interest" description="Disordered" evidence="1">
    <location>
        <begin position="106"/>
        <end position="131"/>
    </location>
</feature>
<sequence>MNGASSSLSASPRDRAASARPAEQLIAFEVSSHSPGQPVPTVVWHAALPRPSQRPWAAGVTSRAAVDAQLAVEAERAIERAMKEELAKEGRQRVLNEMFAREAPAPSEYSFSYSRQPTRARPDSEKELTPTEANDLASSWLNGVKTRQGLTLTWETTKGKATRFNVVQLPDDRTVMSFPVHLLTEDNIQCAFTRAVTWRDNWVDKASKQAIANLKACLPPPSHPLDPAGVQRFSKVLLRLTRELNRDAYCEEELSDQHRSSSLAHFGIEWRRNTDSSTDTAGNQGGFMVWLPPLPPWLGHGVLCPRRPTLWSIRLALQEAVMSRNRLADTLGWGGRLSDDGLFTQVEKGKDGRPSPDPGDGEDTAARGQTKAANAREESARLAALLSKPTAPLARDDVPLVAQLLIELVNHKIRTLCNHPDLPSPPSDAFLKSRVSLLGISWHTRWHLASFGYFSVDVPDHSSASSPTNASFHGGLFVPADATVASLRSALSDALSGRHFVGNLFDIPDPLVKPGLHDLAASAEGLKEGAAAEDDLVMQEALPAANDGLAQLGGFDDQRDNDDTSGPPPEQLTTEALSCLAKLACSDVLARLDASIQWDGDTSSFLLRFPIAHLTHGGGQQGSSSLRTAYSDYYASRHFAVKPRADLRHVRGALCQVVSFVWDSFATLETVAFPPVLFHDQSAAADEEPMGNVEEQFIDEGGDNGSVEMPDSSPAAVPPVAASSSGVIDLTAAEQGNEAQPPAKLADNDPSKPPRKRERCTTVANRLLANFPYLHVLTQMHIHLVWRGAERGFALLPQEACILPFDVKENLERSFVPHGLDEAGLQRTLADVLEHIKQVLSEGSSLPPAPSTDENSLLSVYSLTSAATALLKRVKEENTVQVRAAKKMGVPVDLGIGWADGEGGRPGFEVHVREVTPGAASDAMHDGGFYRPVRMTVAALKAALRSAVAARNELVKLFNMPTEIHTASIEGFNPLDPSPAAADKEDWSSAASAADGVPPARQSRAPNRQNRGVKASTGTKRKASPSKSSAPKAHRRGKKGRFVSTAASGGSQRASNGESDAKAALSRFQACPITVSDSTNLAAMAAEVLEACKQHGCYPAEGPEIFWEECKVGYAIRFPSNDGTGTFRRRYFKPPQPVNVCALKMAIMAALTFHRKLVSEEGRACCSGEGQGGGHGAGECASRAMHVDVSKGVQEDGDVFALLPRDEINRLALNFQHRIQQEDSNMRRSTSSSTLASGATIRVTWNGADETFDVHLIAPHAPEQLLEKLKLSRKNVSQMRALVGRAVEARNAHADKYHCQPSKISIEAVLS</sequence>
<proteinExistence type="predicted"/>
<dbReference type="VEuPathDB" id="CryptoDB:Vbra_21409"/>
<feature type="compositionally biased region" description="Low complexity" evidence="1">
    <location>
        <begin position="1"/>
        <end position="11"/>
    </location>
</feature>
<dbReference type="EMBL" id="CDMY01000456">
    <property type="protein sequence ID" value="CEM14606.1"/>
    <property type="molecule type" value="Genomic_DNA"/>
</dbReference>